<keyword evidence="10" id="KW-1185">Reference proteome</keyword>
<dbReference type="InterPro" id="IPR059169">
    <property type="entry name" value="GCP5_N_ext"/>
</dbReference>
<evidence type="ECO:0000256" key="3">
    <source>
        <dbReference type="ARBA" id="ARBA00022701"/>
    </source>
</evidence>
<evidence type="ECO:0000313" key="10">
    <source>
        <dbReference type="Proteomes" id="UP000789342"/>
    </source>
</evidence>
<feature type="region of interest" description="Disordered" evidence="6">
    <location>
        <begin position="631"/>
        <end position="707"/>
    </location>
</feature>
<dbReference type="GO" id="GO:0000930">
    <property type="term" value="C:gamma-tubulin complex"/>
    <property type="evidence" value="ECO:0007669"/>
    <property type="project" value="TreeGrafter"/>
</dbReference>
<feature type="domain" description="Gamma tubulin complex component C-terminal" evidence="7">
    <location>
        <begin position="805"/>
        <end position="941"/>
    </location>
</feature>
<evidence type="ECO:0000259" key="8">
    <source>
        <dbReference type="Pfam" id="PF17681"/>
    </source>
</evidence>
<feature type="domain" description="Gamma tubulin complex component protein N-terminal" evidence="8">
    <location>
        <begin position="276"/>
        <end position="575"/>
    </location>
</feature>
<dbReference type="GO" id="GO:0051225">
    <property type="term" value="P:spindle assembly"/>
    <property type="evidence" value="ECO:0007669"/>
    <property type="project" value="TreeGrafter"/>
</dbReference>
<dbReference type="Pfam" id="PF17681">
    <property type="entry name" value="GCP_N_terminal"/>
    <property type="match status" value="1"/>
</dbReference>
<dbReference type="OrthoDB" id="66546at2759"/>
<organism evidence="9 10">
    <name type="scientific">Acaulospora morrowiae</name>
    <dbReference type="NCBI Taxonomy" id="94023"/>
    <lineage>
        <taxon>Eukaryota</taxon>
        <taxon>Fungi</taxon>
        <taxon>Fungi incertae sedis</taxon>
        <taxon>Mucoromycota</taxon>
        <taxon>Glomeromycotina</taxon>
        <taxon>Glomeromycetes</taxon>
        <taxon>Diversisporales</taxon>
        <taxon>Acaulosporaceae</taxon>
        <taxon>Acaulospora</taxon>
    </lineage>
</organism>
<dbReference type="GO" id="GO:0043015">
    <property type="term" value="F:gamma-tubulin binding"/>
    <property type="evidence" value="ECO:0007669"/>
    <property type="project" value="InterPro"/>
</dbReference>
<dbReference type="Gene3D" id="1.20.120.1900">
    <property type="entry name" value="Gamma-tubulin complex, C-terminal domain"/>
    <property type="match status" value="1"/>
</dbReference>
<dbReference type="GO" id="GO:0051321">
    <property type="term" value="P:meiotic cell cycle"/>
    <property type="evidence" value="ECO:0007669"/>
    <property type="project" value="TreeGrafter"/>
</dbReference>
<dbReference type="PANTHER" id="PTHR19302:SF33">
    <property type="entry name" value="GAMMA-TUBULIN COMPLEX COMPONENT 5"/>
    <property type="match status" value="1"/>
</dbReference>
<dbReference type="GO" id="GO:0007020">
    <property type="term" value="P:microtubule nucleation"/>
    <property type="evidence" value="ECO:0007669"/>
    <property type="project" value="InterPro"/>
</dbReference>
<feature type="non-terminal residue" evidence="9">
    <location>
        <position position="947"/>
    </location>
</feature>
<comment type="subcellular location">
    <subcellularLocation>
        <location evidence="5">Cytoplasm</location>
        <location evidence="5">Cytoskeleton</location>
        <location evidence="5">Microtubule organizing center</location>
    </subcellularLocation>
</comment>
<sequence length="947" mass="111348">MSLNIVNTSIEKLVQLITQAQPGSDNYKKYVKYVHSTFRFGTFGSTSQKEVLRKYKGISEKFRLHAQDSKAEFLDKYVTSFMQRPQIEESIPLQTRYDILCLILNLSESPLRTTYVPSKPIFQEKPKKPEFNVADIFKEEPLTGFHWTVKKDYTEDDEDDTDWSSDVQEWIRETLGNRSNLQNNVDKVSDPMEEDHMTEINEVVDQERNYELTQALRCKQYWRSDYRDYSYLDMSMFDQNIPSTLGPSLAKHRSQDTRYLFYDPTLVKYITELDAIREVLFMLSGRPSFLFHMDPDNNGKFSVKLNALLMHLTEGAFKSILEVFCNYGNYLATLRTVSMRICKESYITYGQTTQAFAASILKMIMKFDNFLADLESRYQVNNSKFQDQDTYISLLQLQNQISEQLYEFKILHCFFDRYLLHDFPSLFTDSFLISSPYKLSYKILSGLFDELVFHQTEGNKSIFLMLGEHLDNSFVPFIRMIDEWVSTGVLNDPANEFFIVRTPEVNEFSSRYWSEMYKIRVENSTGDNIVKKSLAMPAFLEPLVGRILFSGKAQNLLMSLKSKEGKKKSHSAFQYNPKEFKLGVESLPLFDLSVNNNKYLEQEPFTETSNHHQDNDYEVEDMEIDDEIKDHETRSQISSLDVQIGETSFRHPDSKKKEDKNIDENSLNDHNKDDNSLLKEKDQDADEKSLGDKEQKIVDESKEDNTKGVDESWNKLLELKKFSDLSETVNTFPNTMSYLFPLWAQPTGKFEKIDNEKTDSNGMHDLILFQPFDERFKERYDDYLHPRYLRIGQHLSRALVEQCHLWRHIRALSGFYFMQQGESMHRLCDILFDRIDKNQMWYDTYVLNDLFLNILRNFKWLDKSLVTVWVDDKSSSKPNVTTVKIFEKIFVEYHLPWPLDNIIRNDALKLYKRIVVFLLQVKRAKYLLERISLSRVSQGHSEKTTAM</sequence>
<dbReference type="InterPro" id="IPR041470">
    <property type="entry name" value="GCP_N"/>
</dbReference>
<evidence type="ECO:0000256" key="6">
    <source>
        <dbReference type="SAM" id="MobiDB-lite"/>
    </source>
</evidence>
<keyword evidence="2 5" id="KW-0963">Cytoplasm</keyword>
<dbReference type="CDD" id="cd22572">
    <property type="entry name" value="GCP5_NTD"/>
    <property type="match status" value="1"/>
</dbReference>
<dbReference type="AlphaFoldDB" id="A0A9N9AID9"/>
<comment type="similarity">
    <text evidence="1 5">Belongs to the TUBGCP family.</text>
</comment>
<evidence type="ECO:0000256" key="2">
    <source>
        <dbReference type="ARBA" id="ARBA00022490"/>
    </source>
</evidence>
<dbReference type="Proteomes" id="UP000789342">
    <property type="component" value="Unassembled WGS sequence"/>
</dbReference>
<dbReference type="InterPro" id="IPR007259">
    <property type="entry name" value="GCP"/>
</dbReference>
<dbReference type="GO" id="GO:0031122">
    <property type="term" value="P:cytoplasmic microtubule organization"/>
    <property type="evidence" value="ECO:0007669"/>
    <property type="project" value="TreeGrafter"/>
</dbReference>
<evidence type="ECO:0000256" key="1">
    <source>
        <dbReference type="ARBA" id="ARBA00010337"/>
    </source>
</evidence>
<gene>
    <name evidence="9" type="ORF">AMORRO_LOCUS4605</name>
</gene>
<dbReference type="GO" id="GO:0000278">
    <property type="term" value="P:mitotic cell cycle"/>
    <property type="evidence" value="ECO:0007669"/>
    <property type="project" value="TreeGrafter"/>
</dbReference>
<proteinExistence type="inferred from homology"/>
<evidence type="ECO:0000313" key="9">
    <source>
        <dbReference type="EMBL" id="CAG8529557.1"/>
    </source>
</evidence>
<evidence type="ECO:0000256" key="4">
    <source>
        <dbReference type="ARBA" id="ARBA00023212"/>
    </source>
</evidence>
<dbReference type="Pfam" id="PF04130">
    <property type="entry name" value="GCP_C_terminal"/>
    <property type="match status" value="1"/>
</dbReference>
<comment type="caution">
    <text evidence="9">The sequence shown here is derived from an EMBL/GenBank/DDBJ whole genome shotgun (WGS) entry which is preliminary data.</text>
</comment>
<keyword evidence="4 5" id="KW-0206">Cytoskeleton</keyword>
<dbReference type="InterPro" id="IPR042241">
    <property type="entry name" value="GCP_C_sf"/>
</dbReference>
<dbReference type="EMBL" id="CAJVPV010002548">
    <property type="protein sequence ID" value="CAG8529557.1"/>
    <property type="molecule type" value="Genomic_DNA"/>
</dbReference>
<dbReference type="GO" id="GO:0000922">
    <property type="term" value="C:spindle pole"/>
    <property type="evidence" value="ECO:0007669"/>
    <property type="project" value="InterPro"/>
</dbReference>
<keyword evidence="3 5" id="KW-0493">Microtubule</keyword>
<dbReference type="GO" id="GO:0005816">
    <property type="term" value="C:spindle pole body"/>
    <property type="evidence" value="ECO:0007669"/>
    <property type="project" value="UniProtKB-ARBA"/>
</dbReference>
<accession>A0A9N9AID9</accession>
<evidence type="ECO:0000256" key="5">
    <source>
        <dbReference type="RuleBase" id="RU363050"/>
    </source>
</evidence>
<protein>
    <recommendedName>
        <fullName evidence="5">Spindle pole body component</fullName>
    </recommendedName>
</protein>
<feature type="compositionally biased region" description="Basic and acidic residues" evidence="6">
    <location>
        <begin position="648"/>
        <end position="707"/>
    </location>
</feature>
<evidence type="ECO:0000259" key="7">
    <source>
        <dbReference type="Pfam" id="PF04130"/>
    </source>
</evidence>
<dbReference type="GO" id="GO:0005874">
    <property type="term" value="C:microtubule"/>
    <property type="evidence" value="ECO:0007669"/>
    <property type="project" value="UniProtKB-KW"/>
</dbReference>
<dbReference type="InterPro" id="IPR040457">
    <property type="entry name" value="GCP_C"/>
</dbReference>
<reference evidence="9" key="1">
    <citation type="submission" date="2021-06" db="EMBL/GenBank/DDBJ databases">
        <authorList>
            <person name="Kallberg Y."/>
            <person name="Tangrot J."/>
            <person name="Rosling A."/>
        </authorList>
    </citation>
    <scope>NUCLEOTIDE SEQUENCE</scope>
    <source>
        <strain evidence="9">CL551</strain>
    </source>
</reference>
<name>A0A9N9AID9_9GLOM</name>
<dbReference type="PANTHER" id="PTHR19302">
    <property type="entry name" value="GAMMA TUBULIN COMPLEX PROTEIN"/>
    <property type="match status" value="1"/>
</dbReference>
<dbReference type="GO" id="GO:0051011">
    <property type="term" value="F:microtubule minus-end binding"/>
    <property type="evidence" value="ECO:0007669"/>
    <property type="project" value="TreeGrafter"/>
</dbReference>